<protein>
    <submittedName>
        <fullName evidence="2">Uncharacterized protein</fullName>
    </submittedName>
</protein>
<organism evidence="2 3">
    <name type="scientific">Penicillium brevicompactum</name>
    <dbReference type="NCBI Taxonomy" id="5074"/>
    <lineage>
        <taxon>Eukaryota</taxon>
        <taxon>Fungi</taxon>
        <taxon>Dikarya</taxon>
        <taxon>Ascomycota</taxon>
        <taxon>Pezizomycotina</taxon>
        <taxon>Eurotiomycetes</taxon>
        <taxon>Eurotiomycetidae</taxon>
        <taxon>Eurotiales</taxon>
        <taxon>Aspergillaceae</taxon>
        <taxon>Penicillium</taxon>
    </lineage>
</organism>
<sequence length="142" mass="15790">MTPQNDLINTRQVVQVLDTGTNVGHHGLKVKIVHDTSFALRIVEAKSCIAADRKLAARVEGGVVLLSMHNKNGYLCLGWILMHFGTKQAADNSSAKSHKRWNRQAVVAQRRGRHLGSKKTRRDIMMTCYSNGVGRQKASEEL</sequence>
<reference evidence="2" key="1">
    <citation type="submission" date="2022-12" db="EMBL/GenBank/DDBJ databases">
        <authorList>
            <person name="Petersen C."/>
        </authorList>
    </citation>
    <scope>NUCLEOTIDE SEQUENCE</scope>
    <source>
        <strain evidence="2">IBT 35673</strain>
    </source>
</reference>
<gene>
    <name evidence="2" type="ORF">N7452_003690</name>
</gene>
<dbReference type="AlphaFoldDB" id="A0A9W9UKD8"/>
<evidence type="ECO:0000313" key="3">
    <source>
        <dbReference type="Proteomes" id="UP001147695"/>
    </source>
</evidence>
<evidence type="ECO:0000313" key="2">
    <source>
        <dbReference type="EMBL" id="KAJ5345686.1"/>
    </source>
</evidence>
<evidence type="ECO:0000256" key="1">
    <source>
        <dbReference type="SAM" id="MobiDB-lite"/>
    </source>
</evidence>
<proteinExistence type="predicted"/>
<dbReference type="Proteomes" id="UP001147695">
    <property type="component" value="Unassembled WGS sequence"/>
</dbReference>
<feature type="region of interest" description="Disordered" evidence="1">
    <location>
        <begin position="92"/>
        <end position="114"/>
    </location>
</feature>
<dbReference type="EMBL" id="JAPZBQ010000002">
    <property type="protein sequence ID" value="KAJ5345686.1"/>
    <property type="molecule type" value="Genomic_DNA"/>
</dbReference>
<name>A0A9W9UKD8_PENBR</name>
<accession>A0A9W9UKD8</accession>
<reference evidence="2" key="2">
    <citation type="journal article" date="2023" name="IMA Fungus">
        <title>Comparative genomic study of the Penicillium genus elucidates a diverse pangenome and 15 lateral gene transfer events.</title>
        <authorList>
            <person name="Petersen C."/>
            <person name="Sorensen T."/>
            <person name="Nielsen M.R."/>
            <person name="Sondergaard T.E."/>
            <person name="Sorensen J.L."/>
            <person name="Fitzpatrick D.A."/>
            <person name="Frisvad J.C."/>
            <person name="Nielsen K.L."/>
        </authorList>
    </citation>
    <scope>NUCLEOTIDE SEQUENCE</scope>
    <source>
        <strain evidence="2">IBT 35673</strain>
    </source>
</reference>
<comment type="caution">
    <text evidence="2">The sequence shown here is derived from an EMBL/GenBank/DDBJ whole genome shotgun (WGS) entry which is preliminary data.</text>
</comment>